<reference evidence="2" key="1">
    <citation type="submission" date="2012-06" db="EMBL/GenBank/DDBJ databases">
        <title>Complete sequence of chromosome of Desulfomonile tiedjei DSM 6799.</title>
        <authorList>
            <person name="Lucas S."/>
            <person name="Copeland A."/>
            <person name="Lapidus A."/>
            <person name="Glavina del Rio T."/>
            <person name="Dalin E."/>
            <person name="Tice H."/>
            <person name="Bruce D."/>
            <person name="Goodwin L."/>
            <person name="Pitluck S."/>
            <person name="Peters L."/>
            <person name="Ovchinnikova G."/>
            <person name="Zeytun A."/>
            <person name="Lu M."/>
            <person name="Kyrpides N."/>
            <person name="Mavromatis K."/>
            <person name="Ivanova N."/>
            <person name="Brettin T."/>
            <person name="Detter J.C."/>
            <person name="Han C."/>
            <person name="Larimer F."/>
            <person name="Land M."/>
            <person name="Hauser L."/>
            <person name="Markowitz V."/>
            <person name="Cheng J.-F."/>
            <person name="Hugenholtz P."/>
            <person name="Woyke T."/>
            <person name="Wu D."/>
            <person name="Spring S."/>
            <person name="Schroeder M."/>
            <person name="Brambilla E."/>
            <person name="Klenk H.-P."/>
            <person name="Eisen J.A."/>
        </authorList>
    </citation>
    <scope>NUCLEOTIDE SEQUENCE [LARGE SCALE GENOMIC DNA]</scope>
    <source>
        <strain evidence="2">ATCC 49306 / DSM 6799 / DCB-1</strain>
    </source>
</reference>
<dbReference type="AlphaFoldDB" id="I4C221"/>
<evidence type="ECO:0008006" key="3">
    <source>
        <dbReference type="Google" id="ProtNLM"/>
    </source>
</evidence>
<dbReference type="eggNOG" id="ENOG5030062">
    <property type="taxonomic scope" value="Bacteria"/>
</dbReference>
<proteinExistence type="predicted"/>
<evidence type="ECO:0000313" key="2">
    <source>
        <dbReference type="Proteomes" id="UP000006055"/>
    </source>
</evidence>
<dbReference type="Proteomes" id="UP000006055">
    <property type="component" value="Chromosome"/>
</dbReference>
<dbReference type="HOGENOM" id="CLU_1728489_0_0_7"/>
<sequence>MGMKKNTIDVLVIGTEPPCPRCDLMSCLAEELAGEASVEVNVRHCAFDSSEAFALGQKFGRKVGTAKHVADAAGISMDWNAVYALIQSKSDAVGPDRRPAETWTLELDEMLEPCQFVADTVGYFMTPVLVVNGSVKHHGSVPSREKIQVLIFGE</sequence>
<accession>I4C221</accession>
<dbReference type="KEGG" id="dti:Desti_0891"/>
<dbReference type="Gene3D" id="3.40.30.10">
    <property type="entry name" value="Glutaredoxin"/>
    <property type="match status" value="1"/>
</dbReference>
<organism evidence="1 2">
    <name type="scientific">Desulfomonile tiedjei (strain ATCC 49306 / DSM 6799 / DCB-1)</name>
    <dbReference type="NCBI Taxonomy" id="706587"/>
    <lineage>
        <taxon>Bacteria</taxon>
        <taxon>Pseudomonadati</taxon>
        <taxon>Thermodesulfobacteriota</taxon>
        <taxon>Desulfomonilia</taxon>
        <taxon>Desulfomonilales</taxon>
        <taxon>Desulfomonilaceae</taxon>
        <taxon>Desulfomonile</taxon>
    </lineage>
</organism>
<protein>
    <recommendedName>
        <fullName evidence="3">Thioredoxin-like fold domain-containing protein</fullName>
    </recommendedName>
</protein>
<dbReference type="PATRIC" id="fig|706587.4.peg.1014"/>
<dbReference type="EMBL" id="CP003360">
    <property type="protein sequence ID" value="AFM23612.1"/>
    <property type="molecule type" value="Genomic_DNA"/>
</dbReference>
<evidence type="ECO:0000313" key="1">
    <source>
        <dbReference type="EMBL" id="AFM23612.1"/>
    </source>
</evidence>
<gene>
    <name evidence="1" type="ordered locus">Desti_0891</name>
</gene>
<name>I4C221_DESTA</name>
<keyword evidence="2" id="KW-1185">Reference proteome</keyword>